<dbReference type="InterPro" id="IPR036390">
    <property type="entry name" value="WH_DNA-bd_sf"/>
</dbReference>
<dbReference type="PROSITE" id="PS51683">
    <property type="entry name" value="SAM_OMT_II"/>
    <property type="match status" value="1"/>
</dbReference>
<protein>
    <submittedName>
        <fullName evidence="6">Sterigmatocystin 8-o-methyltransferase</fullName>
    </submittedName>
</protein>
<dbReference type="AlphaFoldDB" id="A0A8H6DAR1"/>
<reference evidence="6 7" key="1">
    <citation type="submission" date="2020-05" db="EMBL/GenBank/DDBJ databases">
        <title>Identification and distribution of gene clusters putatively required for synthesis of sphingolipid metabolism inhibitors in phylogenetically diverse species of the filamentous fungus Fusarium.</title>
        <authorList>
            <person name="Kim H.-S."/>
            <person name="Busman M."/>
            <person name="Brown D.W."/>
            <person name="Divon H."/>
            <person name="Uhlig S."/>
            <person name="Proctor R.H."/>
        </authorList>
    </citation>
    <scope>NUCLEOTIDE SEQUENCE [LARGE SCALE GENOMIC DNA]</scope>
    <source>
        <strain evidence="6 7">NRRL 66235</strain>
    </source>
</reference>
<evidence type="ECO:0000256" key="1">
    <source>
        <dbReference type="ARBA" id="ARBA00022603"/>
    </source>
</evidence>
<dbReference type="SUPFAM" id="SSF46785">
    <property type="entry name" value="Winged helix' DNA-binding domain"/>
    <property type="match status" value="1"/>
</dbReference>
<evidence type="ECO:0000256" key="2">
    <source>
        <dbReference type="ARBA" id="ARBA00022679"/>
    </source>
</evidence>
<keyword evidence="3" id="KW-0949">S-adenosyl-L-methionine</keyword>
<organism evidence="6 7">
    <name type="scientific">Fusarium mundagurra</name>
    <dbReference type="NCBI Taxonomy" id="1567541"/>
    <lineage>
        <taxon>Eukaryota</taxon>
        <taxon>Fungi</taxon>
        <taxon>Dikarya</taxon>
        <taxon>Ascomycota</taxon>
        <taxon>Pezizomycotina</taxon>
        <taxon>Sordariomycetes</taxon>
        <taxon>Hypocreomycetidae</taxon>
        <taxon>Hypocreales</taxon>
        <taxon>Nectriaceae</taxon>
        <taxon>Fusarium</taxon>
        <taxon>Fusarium fujikuroi species complex</taxon>
    </lineage>
</organism>
<keyword evidence="1 6" id="KW-0489">Methyltransferase</keyword>
<accession>A0A8H6DAR1</accession>
<dbReference type="Pfam" id="PF08100">
    <property type="entry name" value="Dimerisation"/>
    <property type="match status" value="1"/>
</dbReference>
<comment type="caution">
    <text evidence="6">The sequence shown here is derived from an EMBL/GenBank/DDBJ whole genome shotgun (WGS) entry which is preliminary data.</text>
</comment>
<dbReference type="InterPro" id="IPR029063">
    <property type="entry name" value="SAM-dependent_MTases_sf"/>
</dbReference>
<dbReference type="CDD" id="cd02440">
    <property type="entry name" value="AdoMet_MTases"/>
    <property type="match status" value="1"/>
</dbReference>
<feature type="domain" description="O-methyltransferase dimerisation" evidence="5">
    <location>
        <begin position="88"/>
        <end position="151"/>
    </location>
</feature>
<evidence type="ECO:0000313" key="6">
    <source>
        <dbReference type="EMBL" id="KAF5710636.1"/>
    </source>
</evidence>
<evidence type="ECO:0000259" key="5">
    <source>
        <dbReference type="Pfam" id="PF08100"/>
    </source>
</evidence>
<keyword evidence="7" id="KW-1185">Reference proteome</keyword>
<dbReference type="OrthoDB" id="1606438at2759"/>
<sequence>MSTRSQTPMQLVSLAESILQQTKNFSQYLKDHEHAEMTFDSVYSEPPNDAEFVQLQNNLKTSLEDLRFLADGPTRFYRSFFMTGYLLAAFQLALDLEFFDLVPSDGAISFEELAEKAGLDADRTKRVVCYLATHHIFCVSQPGLVSHTAFSIAMRDEELRSVVHYSFDEMLKAAVETGTSLKATPHESDKTHCPFAARHGVPIFDYYAKHTDKALRFAKAMAAYRRMENSTVELRDNFPWQRLEGTVVDIGGGSGHISMALAREFPNLKFIVQDDSEDMFSDGQRLLTPDIQDRIVFQKQSFFAPQPCRDVAAFVIRQCTHNWADDDVIVMFKSVVPGLEGSSPDTPLLINDIVMPEAGTVPRLKERAMREADMVMMVSFGAKQRTKAEFDVLLKKADPRYVIRKVHDTGALGLLEVYLHRS</sequence>
<gene>
    <name evidence="6" type="ORF">FMUND_9415</name>
</gene>
<dbReference type="GO" id="GO:0032259">
    <property type="term" value="P:methylation"/>
    <property type="evidence" value="ECO:0007669"/>
    <property type="project" value="UniProtKB-KW"/>
</dbReference>
<dbReference type="GO" id="GO:0008171">
    <property type="term" value="F:O-methyltransferase activity"/>
    <property type="evidence" value="ECO:0007669"/>
    <property type="project" value="InterPro"/>
</dbReference>
<dbReference type="InterPro" id="IPR001077">
    <property type="entry name" value="COMT_C"/>
</dbReference>
<dbReference type="PANTHER" id="PTHR43712:SF12">
    <property type="entry name" value="STERIGMATOCYSTIN 8-O-METHYLTRANSFERASE"/>
    <property type="match status" value="1"/>
</dbReference>
<evidence type="ECO:0000313" key="7">
    <source>
        <dbReference type="Proteomes" id="UP000544331"/>
    </source>
</evidence>
<dbReference type="SUPFAM" id="SSF53335">
    <property type="entry name" value="S-adenosyl-L-methionine-dependent methyltransferases"/>
    <property type="match status" value="1"/>
</dbReference>
<evidence type="ECO:0000259" key="4">
    <source>
        <dbReference type="Pfam" id="PF00891"/>
    </source>
</evidence>
<proteinExistence type="predicted"/>
<dbReference type="InterPro" id="IPR036388">
    <property type="entry name" value="WH-like_DNA-bd_sf"/>
</dbReference>
<dbReference type="Pfam" id="PF00891">
    <property type="entry name" value="Methyltransf_2"/>
    <property type="match status" value="1"/>
</dbReference>
<dbReference type="PANTHER" id="PTHR43712">
    <property type="entry name" value="PUTATIVE (AFU_ORTHOLOGUE AFUA_4G14580)-RELATED"/>
    <property type="match status" value="1"/>
</dbReference>
<dbReference type="Gene3D" id="1.10.10.10">
    <property type="entry name" value="Winged helix-like DNA-binding domain superfamily/Winged helix DNA-binding domain"/>
    <property type="match status" value="1"/>
</dbReference>
<keyword evidence="2 6" id="KW-0808">Transferase</keyword>
<dbReference type="InterPro" id="IPR016461">
    <property type="entry name" value="COMT-like"/>
</dbReference>
<feature type="domain" description="O-methyltransferase C-terminal" evidence="4">
    <location>
        <begin position="189"/>
        <end position="397"/>
    </location>
</feature>
<evidence type="ECO:0000256" key="3">
    <source>
        <dbReference type="ARBA" id="ARBA00022691"/>
    </source>
</evidence>
<dbReference type="InterPro" id="IPR012967">
    <property type="entry name" value="COMT_dimerisation"/>
</dbReference>
<name>A0A8H6DAR1_9HYPO</name>
<dbReference type="Proteomes" id="UP000544331">
    <property type="component" value="Unassembled WGS sequence"/>
</dbReference>
<dbReference type="EMBL" id="JAAOAN010000327">
    <property type="protein sequence ID" value="KAF5710636.1"/>
    <property type="molecule type" value="Genomic_DNA"/>
</dbReference>
<dbReference type="Gene3D" id="3.40.50.150">
    <property type="entry name" value="Vaccinia Virus protein VP39"/>
    <property type="match status" value="1"/>
</dbReference>